<dbReference type="RefSeq" id="WP_246381779.1">
    <property type="nucleotide sequence ID" value="NZ_JACHLR010000012.1"/>
</dbReference>
<protein>
    <submittedName>
        <fullName evidence="2">Uncharacterized protein</fullName>
    </submittedName>
</protein>
<dbReference type="AlphaFoldDB" id="A0A7W7KCH1"/>
<dbReference type="EMBL" id="JACHLR010000012">
    <property type="protein sequence ID" value="MBB4859533.1"/>
    <property type="molecule type" value="Genomic_DNA"/>
</dbReference>
<accession>A0A7W7KCH1</accession>
<gene>
    <name evidence="2" type="ORF">HNO88_002862</name>
</gene>
<dbReference type="Proteomes" id="UP000555448">
    <property type="component" value="Unassembled WGS sequence"/>
</dbReference>
<sequence length="126" mass="13360">MRSKPLDPPVMTPSRALVLFRLWAALLLATIGLQALEPVVTPLQRAPGSAFSAATADVALASSRRAEIAQPQALPTPALPRFPAPVSHASVPTMLPRAKHLLPLARGPPPRERSERVPDPRGPPPA</sequence>
<organism evidence="2 3">
    <name type="scientific">Novosphingobium chloroacetimidivorans</name>
    <dbReference type="NCBI Taxonomy" id="1428314"/>
    <lineage>
        <taxon>Bacteria</taxon>
        <taxon>Pseudomonadati</taxon>
        <taxon>Pseudomonadota</taxon>
        <taxon>Alphaproteobacteria</taxon>
        <taxon>Sphingomonadales</taxon>
        <taxon>Sphingomonadaceae</taxon>
        <taxon>Novosphingobium</taxon>
    </lineage>
</organism>
<name>A0A7W7KCH1_9SPHN</name>
<feature type="compositionally biased region" description="Basic and acidic residues" evidence="1">
    <location>
        <begin position="109"/>
        <end position="119"/>
    </location>
</feature>
<comment type="caution">
    <text evidence="2">The sequence shown here is derived from an EMBL/GenBank/DDBJ whole genome shotgun (WGS) entry which is preliminary data.</text>
</comment>
<reference evidence="2 3" key="1">
    <citation type="submission" date="2020-08" db="EMBL/GenBank/DDBJ databases">
        <title>Functional genomics of gut bacteria from endangered species of beetles.</title>
        <authorList>
            <person name="Carlos-Shanley C."/>
        </authorList>
    </citation>
    <scope>NUCLEOTIDE SEQUENCE [LARGE SCALE GENOMIC DNA]</scope>
    <source>
        <strain evidence="2 3">S00245</strain>
    </source>
</reference>
<evidence type="ECO:0000313" key="3">
    <source>
        <dbReference type="Proteomes" id="UP000555448"/>
    </source>
</evidence>
<evidence type="ECO:0000313" key="2">
    <source>
        <dbReference type="EMBL" id="MBB4859533.1"/>
    </source>
</evidence>
<feature type="region of interest" description="Disordered" evidence="1">
    <location>
        <begin position="97"/>
        <end position="126"/>
    </location>
</feature>
<evidence type="ECO:0000256" key="1">
    <source>
        <dbReference type="SAM" id="MobiDB-lite"/>
    </source>
</evidence>
<proteinExistence type="predicted"/>
<feature type="region of interest" description="Disordered" evidence="1">
    <location>
        <begin position="71"/>
        <end position="90"/>
    </location>
</feature>
<keyword evidence="3" id="KW-1185">Reference proteome</keyword>